<dbReference type="SUPFAM" id="SSF51197">
    <property type="entry name" value="Clavaminate synthase-like"/>
    <property type="match status" value="1"/>
</dbReference>
<name>A0A382DRD1_9ZZZZ</name>
<organism evidence="1">
    <name type="scientific">marine metagenome</name>
    <dbReference type="NCBI Taxonomy" id="408172"/>
    <lineage>
        <taxon>unclassified sequences</taxon>
        <taxon>metagenomes</taxon>
        <taxon>ecological metagenomes</taxon>
    </lineage>
</organism>
<gene>
    <name evidence="1" type="ORF">METZ01_LOCUS193368</name>
</gene>
<dbReference type="NCBIfam" id="TIGR02466">
    <property type="entry name" value="TIGR02466 family protein"/>
    <property type="match status" value="1"/>
</dbReference>
<dbReference type="Pfam" id="PF13759">
    <property type="entry name" value="2OG-FeII_Oxy_5"/>
    <property type="match status" value="1"/>
</dbReference>
<proteinExistence type="predicted"/>
<dbReference type="EMBL" id="UINC01040523">
    <property type="protein sequence ID" value="SVB40514.1"/>
    <property type="molecule type" value="Genomic_DNA"/>
</dbReference>
<dbReference type="AlphaFoldDB" id="A0A382DRD1"/>
<dbReference type="Gene3D" id="2.60.120.620">
    <property type="entry name" value="q2cbj1_9rhob like domain"/>
    <property type="match status" value="1"/>
</dbReference>
<evidence type="ECO:0000313" key="1">
    <source>
        <dbReference type="EMBL" id="SVB40514.1"/>
    </source>
</evidence>
<sequence>MTELNLTFATPVWTSIIPKHKEINEKMFKYIKSLQKKDHSGVNRSNLLGWHSNNFDLELEQPRFFVNSISPQLNSVFTDMGWDIKNQEVKITGMWAIINKKNASNSMHIHSNNYISAAYYVKAPKNCGDIVFYDPRFAATYRYPKISRTNKLNSNIVSFQPKEGMLVLFPSYLQHSVNVNKTDEERIVISFNINLI</sequence>
<protein>
    <recommendedName>
        <fullName evidence="2">JmjC domain-containing protein</fullName>
    </recommendedName>
</protein>
<dbReference type="InterPro" id="IPR012668">
    <property type="entry name" value="CHP02466"/>
</dbReference>
<accession>A0A382DRD1</accession>
<evidence type="ECO:0008006" key="2">
    <source>
        <dbReference type="Google" id="ProtNLM"/>
    </source>
</evidence>
<reference evidence="1" key="1">
    <citation type="submission" date="2018-05" db="EMBL/GenBank/DDBJ databases">
        <authorList>
            <person name="Lanie J.A."/>
            <person name="Ng W.-L."/>
            <person name="Kazmierczak K.M."/>
            <person name="Andrzejewski T.M."/>
            <person name="Davidsen T.M."/>
            <person name="Wayne K.J."/>
            <person name="Tettelin H."/>
            <person name="Glass J.I."/>
            <person name="Rusch D."/>
            <person name="Podicherti R."/>
            <person name="Tsui H.-C.T."/>
            <person name="Winkler M.E."/>
        </authorList>
    </citation>
    <scope>NUCLEOTIDE SEQUENCE</scope>
</reference>